<evidence type="ECO:0000256" key="5">
    <source>
        <dbReference type="ARBA" id="ARBA00022801"/>
    </source>
</evidence>
<comment type="cofactor">
    <cofactor evidence="6">
        <name>Co(2+)</name>
        <dbReference type="ChEBI" id="CHEBI:48828"/>
    </cofactor>
    <cofactor evidence="6">
        <name>Zn(2+)</name>
        <dbReference type="ChEBI" id="CHEBI:29105"/>
    </cofactor>
    <cofactor evidence="6">
        <name>Mn(2+)</name>
        <dbReference type="ChEBI" id="CHEBI:29035"/>
    </cofactor>
    <cofactor evidence="6">
        <name>Fe(2+)</name>
        <dbReference type="ChEBI" id="CHEBI:29033"/>
    </cofactor>
    <text evidence="6">Binds 2 divalent metal cations per subunit. Has a high-affinity and a low affinity metal-binding site. The true nature of the physiological cofactor is under debate. The enzyme is active with cobalt, zinc, manganese or divalent iron ions. Most likely, methionine aminopeptidases function as mononuclear Fe(2+)-metalloproteases under physiological conditions, and the catalytically relevant metal-binding site has been assigned to the histidine-containing high-affinity site.</text>
</comment>
<dbReference type="GO" id="GO:0006508">
    <property type="term" value="P:proteolysis"/>
    <property type="evidence" value="ECO:0007669"/>
    <property type="project" value="UniProtKB-KW"/>
</dbReference>
<keyword evidence="3 6" id="KW-0645">Protease</keyword>
<dbReference type="AlphaFoldDB" id="A0A0K2SPX4"/>
<dbReference type="RefSeq" id="WP_068140341.1">
    <property type="nucleotide sequence ID" value="NZ_AP014924.1"/>
</dbReference>
<evidence type="ECO:0000256" key="3">
    <source>
        <dbReference type="ARBA" id="ARBA00022670"/>
    </source>
</evidence>
<dbReference type="EMBL" id="AP014924">
    <property type="protein sequence ID" value="BAS29067.1"/>
    <property type="molecule type" value="Genomic_DNA"/>
</dbReference>
<dbReference type="InterPro" id="IPR036005">
    <property type="entry name" value="Creatinase/aminopeptidase-like"/>
</dbReference>
<comment type="similarity">
    <text evidence="6">Belongs to the peptidase M24A family. Methionine aminopeptidase type 1 subfamily.</text>
</comment>
<feature type="domain" description="Peptidase M24" evidence="8">
    <location>
        <begin position="12"/>
        <end position="238"/>
    </location>
</feature>
<dbReference type="InterPro" id="IPR001714">
    <property type="entry name" value="Pept_M24_MAP"/>
</dbReference>
<dbReference type="Pfam" id="PF00557">
    <property type="entry name" value="Peptidase_M24"/>
    <property type="match status" value="1"/>
</dbReference>
<comment type="catalytic activity">
    <reaction evidence="6 7">
        <text>Release of N-terminal amino acids, preferentially methionine, from peptides and arylamides.</text>
        <dbReference type="EC" id="3.4.11.18"/>
    </reaction>
</comment>
<keyword evidence="4 6" id="KW-0479">Metal-binding</keyword>
<feature type="binding site" evidence="6">
    <location>
        <position position="201"/>
    </location>
    <ligand>
        <name>a divalent metal cation</name>
        <dbReference type="ChEBI" id="CHEBI:60240"/>
        <label>2</label>
        <note>catalytic</note>
    </ligand>
</feature>
<dbReference type="Gene3D" id="3.90.230.10">
    <property type="entry name" value="Creatinase/methionine aminopeptidase superfamily"/>
    <property type="match status" value="1"/>
</dbReference>
<dbReference type="STRING" id="1555112.LIP_3250"/>
<dbReference type="GO" id="GO:0046872">
    <property type="term" value="F:metal ion binding"/>
    <property type="evidence" value="ECO:0007669"/>
    <property type="project" value="UniProtKB-UniRule"/>
</dbReference>
<keyword evidence="5 6" id="KW-0378">Hydrolase</keyword>
<feature type="binding site" evidence="6">
    <location>
        <position position="168"/>
    </location>
    <ligand>
        <name>a divalent metal cation</name>
        <dbReference type="ChEBI" id="CHEBI:60240"/>
        <label>2</label>
        <note>catalytic</note>
    </ligand>
</feature>
<dbReference type="SUPFAM" id="SSF55920">
    <property type="entry name" value="Creatinase/aminopeptidase"/>
    <property type="match status" value="1"/>
</dbReference>
<dbReference type="PANTHER" id="PTHR43330">
    <property type="entry name" value="METHIONINE AMINOPEPTIDASE"/>
    <property type="match status" value="1"/>
</dbReference>
<organism evidence="9 10">
    <name type="scientific">Limnochorda pilosa</name>
    <dbReference type="NCBI Taxonomy" id="1555112"/>
    <lineage>
        <taxon>Bacteria</taxon>
        <taxon>Bacillati</taxon>
        <taxon>Bacillota</taxon>
        <taxon>Limnochordia</taxon>
        <taxon>Limnochordales</taxon>
        <taxon>Limnochordaceae</taxon>
        <taxon>Limnochorda</taxon>
    </lineage>
</organism>
<evidence type="ECO:0000256" key="7">
    <source>
        <dbReference type="RuleBase" id="RU003653"/>
    </source>
</evidence>
<sequence length="249" mass="27173">MIILKSPEEVRLLRRAGRLVAEAHARVAEMVRPGVTTEELDRAVDELIRRAGGVPTFKGYHGYPASICTSVDHEVIHGIPGPRRLHEGQIVSVDVGATLDGYVGDGAWTYPVGRIPPEVERLLEVTQAALYKGIEAARVGNRVSDIGHAVQRFVEAHGYSVVREFVGHGVGRSMHEDPQVPNYGKPGRGPRIKEGLCVAIEPMVNMGGHQVRILSDQWTAVTVDGLPSAHFEHTVIVTRDGPEILTRLD</sequence>
<protein>
    <recommendedName>
        <fullName evidence="6 7">Methionine aminopeptidase</fullName>
        <shortName evidence="6">MAP</shortName>
        <shortName evidence="6">MetAP</shortName>
        <ecNumber evidence="6 7">3.4.11.18</ecNumber>
    </recommendedName>
    <alternativeName>
        <fullName evidence="6">Peptidase M</fullName>
    </alternativeName>
</protein>
<evidence type="ECO:0000256" key="1">
    <source>
        <dbReference type="ARBA" id="ARBA00002521"/>
    </source>
</evidence>
<dbReference type="NCBIfam" id="TIGR00500">
    <property type="entry name" value="met_pdase_I"/>
    <property type="match status" value="1"/>
</dbReference>
<dbReference type="EC" id="3.4.11.18" evidence="6 7"/>
<accession>A0A0K2SPX4</accession>
<evidence type="ECO:0000313" key="9">
    <source>
        <dbReference type="EMBL" id="BAS29067.1"/>
    </source>
</evidence>
<dbReference type="PRINTS" id="PR00599">
    <property type="entry name" value="MAPEPTIDASE"/>
</dbReference>
<dbReference type="HAMAP" id="MF_01974">
    <property type="entry name" value="MetAP_1"/>
    <property type="match status" value="1"/>
</dbReference>
<name>A0A0K2SPX4_LIMPI</name>
<dbReference type="CDD" id="cd01086">
    <property type="entry name" value="MetAP1"/>
    <property type="match status" value="1"/>
</dbReference>
<evidence type="ECO:0000256" key="6">
    <source>
        <dbReference type="HAMAP-Rule" id="MF_01974"/>
    </source>
</evidence>
<dbReference type="InterPro" id="IPR002467">
    <property type="entry name" value="Pept_M24A_MAP1"/>
</dbReference>
<feature type="binding site" evidence="6">
    <location>
        <position position="94"/>
    </location>
    <ligand>
        <name>a divalent metal cation</name>
        <dbReference type="ChEBI" id="CHEBI:60240"/>
        <label>1</label>
    </ligand>
</feature>
<feature type="binding site" evidence="6">
    <location>
        <position position="105"/>
    </location>
    <ligand>
        <name>a divalent metal cation</name>
        <dbReference type="ChEBI" id="CHEBI:60240"/>
        <label>2</label>
        <note>catalytic</note>
    </ligand>
</feature>
<feature type="binding site" evidence="6">
    <location>
        <position position="175"/>
    </location>
    <ligand>
        <name>substrate</name>
    </ligand>
</feature>
<comment type="subunit">
    <text evidence="6">Monomer.</text>
</comment>
<dbReference type="PATRIC" id="fig|1555112.3.peg.3289"/>
<gene>
    <name evidence="6" type="primary">map</name>
    <name evidence="9" type="ORF">LIP_3250</name>
</gene>
<feature type="binding site" evidence="6">
    <location>
        <position position="232"/>
    </location>
    <ligand>
        <name>a divalent metal cation</name>
        <dbReference type="ChEBI" id="CHEBI:60240"/>
        <label>1</label>
    </ligand>
</feature>
<dbReference type="OrthoDB" id="9802055at2"/>
<feature type="binding site" evidence="6">
    <location>
        <position position="232"/>
    </location>
    <ligand>
        <name>a divalent metal cation</name>
        <dbReference type="ChEBI" id="CHEBI:60240"/>
        <label>2</label>
        <note>catalytic</note>
    </ligand>
</feature>
<dbReference type="GO" id="GO:0004239">
    <property type="term" value="F:initiator methionyl aminopeptidase activity"/>
    <property type="evidence" value="ECO:0007669"/>
    <property type="project" value="UniProtKB-UniRule"/>
</dbReference>
<proteinExistence type="inferred from homology"/>
<feature type="binding site" evidence="6">
    <location>
        <position position="77"/>
    </location>
    <ligand>
        <name>substrate</name>
    </ligand>
</feature>
<reference evidence="10" key="1">
    <citation type="submission" date="2015-07" db="EMBL/GenBank/DDBJ databases">
        <title>Complete genome sequence and phylogenetic analysis of Limnochorda pilosa.</title>
        <authorList>
            <person name="Watanabe M."/>
            <person name="Kojima H."/>
            <person name="Fukui M."/>
        </authorList>
    </citation>
    <scope>NUCLEOTIDE SEQUENCE [LARGE SCALE GENOMIC DNA]</scope>
    <source>
        <strain evidence="10">HC45</strain>
    </source>
</reference>
<dbReference type="GO" id="GO:0005829">
    <property type="term" value="C:cytosol"/>
    <property type="evidence" value="ECO:0007669"/>
    <property type="project" value="TreeGrafter"/>
</dbReference>
<dbReference type="KEGG" id="lpil:LIP_3250"/>
<keyword evidence="2 6" id="KW-0031">Aminopeptidase</keyword>
<dbReference type="PROSITE" id="PS00680">
    <property type="entry name" value="MAP_1"/>
    <property type="match status" value="1"/>
</dbReference>
<keyword evidence="10" id="KW-1185">Reference proteome</keyword>
<feature type="binding site" evidence="6">
    <location>
        <position position="105"/>
    </location>
    <ligand>
        <name>a divalent metal cation</name>
        <dbReference type="ChEBI" id="CHEBI:60240"/>
        <label>1</label>
    </ligand>
</feature>
<comment type="function">
    <text evidence="1 6">Removes the N-terminal methionine from nascent proteins. The N-terminal methionine is often cleaved when the second residue in the primary sequence is small and uncharged (Met-Ala-, Cys, Gly, Pro, Ser, Thr, or Val). Requires deformylation of the N(alpha)-formylated initiator methionine before it can be hydrolyzed.</text>
</comment>
<dbReference type="GO" id="GO:0070006">
    <property type="term" value="F:metalloaminopeptidase activity"/>
    <property type="evidence" value="ECO:0007669"/>
    <property type="project" value="UniProtKB-UniRule"/>
</dbReference>
<evidence type="ECO:0000256" key="4">
    <source>
        <dbReference type="ARBA" id="ARBA00022723"/>
    </source>
</evidence>
<evidence type="ECO:0000259" key="8">
    <source>
        <dbReference type="Pfam" id="PF00557"/>
    </source>
</evidence>
<evidence type="ECO:0000313" key="10">
    <source>
        <dbReference type="Proteomes" id="UP000065807"/>
    </source>
</evidence>
<dbReference type="PANTHER" id="PTHR43330:SF27">
    <property type="entry name" value="METHIONINE AMINOPEPTIDASE"/>
    <property type="match status" value="1"/>
</dbReference>
<evidence type="ECO:0000256" key="2">
    <source>
        <dbReference type="ARBA" id="ARBA00022438"/>
    </source>
</evidence>
<dbReference type="InterPro" id="IPR000994">
    <property type="entry name" value="Pept_M24"/>
</dbReference>
<dbReference type="Proteomes" id="UP000065807">
    <property type="component" value="Chromosome"/>
</dbReference>
<reference evidence="10" key="2">
    <citation type="journal article" date="2016" name="Int. J. Syst. Evol. Microbiol.">
        <title>Complete genome sequence and cell structure of Limnochorda pilosa, a Gram-negative spore-former within the phylum Firmicutes.</title>
        <authorList>
            <person name="Watanabe M."/>
            <person name="Kojima H."/>
            <person name="Fukui M."/>
        </authorList>
    </citation>
    <scope>NUCLEOTIDE SEQUENCE [LARGE SCALE GENOMIC DNA]</scope>
    <source>
        <strain evidence="10">HC45</strain>
    </source>
</reference>